<dbReference type="Gene3D" id="1.10.340.70">
    <property type="match status" value="1"/>
</dbReference>
<sequence length="295" mass="34129">MKAFEQQRNALTSSPVLMAPRIGHSYAIHTDASTIGLGAVLYQYDAENHLRSRAFCSRTLNKAEKRYAVIELESLAIVYALKKFHPYVFGAKILLFTDHKPLKITNSDHQEQIVRYFHYDMLEEGHLGQNKTTKRIAEQYFWPNLKETVHLVISTFDTCQRIKIEKSHHLPLGIPFRAHRSFQTVHADIIGSLPMAENGEQYILTMDNGEWTQFIQALSFCLNSAINEQKAFHHFSPFKIIDIDSHNTTLIDMHGGKRRENVERLKQYIDVEADRDLNDDCPIATRVKVRRRGKH</sequence>
<name>A0A1I7XNN2_HETBA</name>
<reference evidence="6" key="1">
    <citation type="submission" date="2016-11" db="UniProtKB">
        <authorList>
            <consortium name="WormBaseParasite"/>
        </authorList>
    </citation>
    <scope>IDENTIFICATION</scope>
</reference>
<dbReference type="Proteomes" id="UP000095283">
    <property type="component" value="Unplaced"/>
</dbReference>
<organism evidence="5 6">
    <name type="scientific">Heterorhabditis bacteriophora</name>
    <name type="common">Entomopathogenic nematode worm</name>
    <dbReference type="NCBI Taxonomy" id="37862"/>
    <lineage>
        <taxon>Eukaryota</taxon>
        <taxon>Metazoa</taxon>
        <taxon>Ecdysozoa</taxon>
        <taxon>Nematoda</taxon>
        <taxon>Chromadorea</taxon>
        <taxon>Rhabditida</taxon>
        <taxon>Rhabditina</taxon>
        <taxon>Rhabditomorpha</taxon>
        <taxon>Strongyloidea</taxon>
        <taxon>Heterorhabditidae</taxon>
        <taxon>Heterorhabditis</taxon>
    </lineage>
</organism>
<dbReference type="GO" id="GO:0003964">
    <property type="term" value="F:RNA-directed DNA polymerase activity"/>
    <property type="evidence" value="ECO:0007669"/>
    <property type="project" value="UniProtKB-EC"/>
</dbReference>
<dbReference type="PANTHER" id="PTHR37984">
    <property type="entry name" value="PROTEIN CBG26694"/>
    <property type="match status" value="1"/>
</dbReference>
<dbReference type="InterPro" id="IPR041577">
    <property type="entry name" value="RT_RNaseH_2"/>
</dbReference>
<proteinExistence type="predicted"/>
<feature type="domain" description="Integrase zinc-binding" evidence="4">
    <location>
        <begin position="107"/>
        <end position="163"/>
    </location>
</feature>
<protein>
    <recommendedName>
        <fullName evidence="1">RNA-directed DNA polymerase</fullName>
        <ecNumber evidence="1">2.7.7.49</ecNumber>
    </recommendedName>
</protein>
<dbReference type="Pfam" id="PF17921">
    <property type="entry name" value="Integrase_H2C2"/>
    <property type="match status" value="1"/>
</dbReference>
<dbReference type="Pfam" id="PF17919">
    <property type="entry name" value="RT_RNaseH_2"/>
    <property type="match status" value="1"/>
</dbReference>
<dbReference type="WBParaSite" id="Hba_19135">
    <property type="protein sequence ID" value="Hba_19135"/>
    <property type="gene ID" value="Hba_19135"/>
</dbReference>
<dbReference type="InterPro" id="IPR043502">
    <property type="entry name" value="DNA/RNA_pol_sf"/>
</dbReference>
<feature type="domain" description="Reverse transcriptase/retrotransposon-derived protein RNase H-like" evidence="3">
    <location>
        <begin position="2"/>
        <end position="93"/>
    </location>
</feature>
<evidence type="ECO:0000313" key="5">
    <source>
        <dbReference type="Proteomes" id="UP000095283"/>
    </source>
</evidence>
<dbReference type="AlphaFoldDB" id="A0A1I7XNN2"/>
<keyword evidence="2" id="KW-0511">Multifunctional enzyme</keyword>
<evidence type="ECO:0000259" key="4">
    <source>
        <dbReference type="Pfam" id="PF17921"/>
    </source>
</evidence>
<evidence type="ECO:0000259" key="3">
    <source>
        <dbReference type="Pfam" id="PF17919"/>
    </source>
</evidence>
<dbReference type="PANTHER" id="PTHR37984:SF5">
    <property type="entry name" value="PROTEIN NYNRIN-LIKE"/>
    <property type="match status" value="1"/>
</dbReference>
<dbReference type="EC" id="2.7.7.49" evidence="1"/>
<keyword evidence="5" id="KW-1185">Reference proteome</keyword>
<accession>A0A1I7XNN2</accession>
<evidence type="ECO:0000256" key="2">
    <source>
        <dbReference type="ARBA" id="ARBA00023268"/>
    </source>
</evidence>
<evidence type="ECO:0000313" key="6">
    <source>
        <dbReference type="WBParaSite" id="Hba_19135"/>
    </source>
</evidence>
<evidence type="ECO:0000256" key="1">
    <source>
        <dbReference type="ARBA" id="ARBA00012493"/>
    </source>
</evidence>
<dbReference type="SUPFAM" id="SSF56672">
    <property type="entry name" value="DNA/RNA polymerases"/>
    <property type="match status" value="1"/>
</dbReference>
<dbReference type="InterPro" id="IPR041588">
    <property type="entry name" value="Integrase_H2C2"/>
</dbReference>
<dbReference type="CDD" id="cd09274">
    <property type="entry name" value="RNase_HI_RT_Ty3"/>
    <property type="match status" value="1"/>
</dbReference>
<dbReference type="InterPro" id="IPR050951">
    <property type="entry name" value="Retrovirus_Pol_polyprotein"/>
</dbReference>